<reference evidence="4" key="1">
    <citation type="journal article" date="2019" name="Int. J. Syst. Evol. Microbiol.">
        <title>The Global Catalogue of Microorganisms (GCM) 10K type strain sequencing project: providing services to taxonomists for standard genome sequencing and annotation.</title>
        <authorList>
            <consortium name="The Broad Institute Genomics Platform"/>
            <consortium name="The Broad Institute Genome Sequencing Center for Infectious Disease"/>
            <person name="Wu L."/>
            <person name="Ma J."/>
        </authorList>
    </citation>
    <scope>NUCLEOTIDE SEQUENCE [LARGE SCALE GENOMIC DNA]</scope>
    <source>
        <strain evidence="4">CGMCC 4.7317</strain>
    </source>
</reference>
<comment type="caution">
    <text evidence="3">The sequence shown here is derived from an EMBL/GenBank/DDBJ whole genome shotgun (WGS) entry which is preliminary data.</text>
</comment>
<dbReference type="Proteomes" id="UP001596138">
    <property type="component" value="Unassembled WGS sequence"/>
</dbReference>
<evidence type="ECO:0000313" key="4">
    <source>
        <dbReference type="Proteomes" id="UP001596138"/>
    </source>
</evidence>
<organism evidence="3 4">
    <name type="scientific">Longivirga aurantiaca</name>
    <dbReference type="NCBI Taxonomy" id="1837743"/>
    <lineage>
        <taxon>Bacteria</taxon>
        <taxon>Bacillati</taxon>
        <taxon>Actinomycetota</taxon>
        <taxon>Actinomycetes</taxon>
        <taxon>Sporichthyales</taxon>
        <taxon>Sporichthyaceae</taxon>
        <taxon>Longivirga</taxon>
    </lineage>
</organism>
<name>A0ABW1SXJ4_9ACTN</name>
<accession>A0ABW1SXJ4</accession>
<protein>
    <recommendedName>
        <fullName evidence="2">ARB-07466-like C-terminal domain-containing protein</fullName>
    </recommendedName>
</protein>
<feature type="chain" id="PRO_5047540514" description="ARB-07466-like C-terminal domain-containing protein" evidence="1">
    <location>
        <begin position="39"/>
        <end position="619"/>
    </location>
</feature>
<dbReference type="Pfam" id="PF26571">
    <property type="entry name" value="VldE"/>
    <property type="match status" value="1"/>
</dbReference>
<dbReference type="EMBL" id="JBHSTI010000002">
    <property type="protein sequence ID" value="MFC6236775.1"/>
    <property type="molecule type" value="Genomic_DNA"/>
</dbReference>
<keyword evidence="1" id="KW-0732">Signal</keyword>
<evidence type="ECO:0000313" key="3">
    <source>
        <dbReference type="EMBL" id="MFC6236775.1"/>
    </source>
</evidence>
<evidence type="ECO:0000256" key="1">
    <source>
        <dbReference type="SAM" id="SignalP"/>
    </source>
</evidence>
<keyword evidence="4" id="KW-1185">Reference proteome</keyword>
<dbReference type="InterPro" id="IPR058593">
    <property type="entry name" value="ARB_07466-like_C"/>
</dbReference>
<proteinExistence type="predicted"/>
<evidence type="ECO:0000259" key="2">
    <source>
        <dbReference type="Pfam" id="PF26571"/>
    </source>
</evidence>
<feature type="domain" description="ARB-07466-like C-terminal" evidence="2">
    <location>
        <begin position="73"/>
        <end position="176"/>
    </location>
</feature>
<feature type="signal peptide" evidence="1">
    <location>
        <begin position="1"/>
        <end position="38"/>
    </location>
</feature>
<gene>
    <name evidence="3" type="ORF">ACFQGU_02720</name>
</gene>
<sequence>MRTRSAAARPRAARAAVGAAVAGLVLALAPAGLAPSSAAVVTPAAAPRPATPVFTSAIDTTADYQEQSICSPTAKPGATKLKALLQATYGSYTVGIPRDCGQGGISEHKEGRALDWMVNARNSVQKAKATAFLTWLLATDKYGNEAAMARRLGVMYIGWNNQMWRGYDIGRGWDELRGCYAASKAGTAYDNECHRSHVHISLTWEGAMALTSFWSGTPVNETCRSGWGPEPGAPVAGGDLVPVTPVRVLDTRTGTGLDSPCRLGAPRWSGDTRSLVLDVAGAGGVPDTGVATVALRVTAWGSSAPLPTLRVRATSAHSPVPAVTALSTGSFSSTVVVPVAADGTVRLSLDRGTTEARVEVVAWAPPLSPTVAGATAAAVSASGPTRLVSPTTVVDGTQAPLEPGETRTIDLSGLGGVPGSDLRGLAVTVVTAKSGSSGVVNVYSPASSYVVGQVRVSTALQRSAPMIVPTTDGRLVLKNASASPVAVSVKLQGWFASASTTGGARTRMLAQPITVVDSAQDLGITGALPAGVSRVVKVVGKAGVPVGARAVLLSVTATGGAASGTLTVSGSGSVPAVAFTAGRASHELVLMPLTSTGNVSFLTYASGTHVRAVVVGWAS</sequence>
<dbReference type="RefSeq" id="WP_386763809.1">
    <property type="nucleotide sequence ID" value="NZ_JBHSTI010000002.1"/>
</dbReference>